<name>A0A1B4Z3Z3_KLEPN</name>
<dbReference type="AlphaFoldDB" id="A0A1B4Z3Z3"/>
<feature type="transmembrane region" description="Helical" evidence="1">
    <location>
        <begin position="75"/>
        <end position="95"/>
    </location>
</feature>
<protein>
    <submittedName>
        <fullName evidence="2">Putative serotype K3 polymerase</fullName>
    </submittedName>
</protein>
<evidence type="ECO:0000313" key="2">
    <source>
        <dbReference type="EMBL" id="BAV54141.1"/>
    </source>
</evidence>
<keyword evidence="1" id="KW-1133">Transmembrane helix</keyword>
<feature type="transmembrane region" description="Helical" evidence="1">
    <location>
        <begin position="20"/>
        <end position="37"/>
    </location>
</feature>
<feature type="transmembrane region" description="Helical" evidence="1">
    <location>
        <begin position="190"/>
        <end position="215"/>
    </location>
</feature>
<feature type="transmembrane region" description="Helical" evidence="1">
    <location>
        <begin position="147"/>
        <end position="170"/>
    </location>
</feature>
<feature type="transmembrane region" description="Helical" evidence="1">
    <location>
        <begin position="227"/>
        <end position="244"/>
    </location>
</feature>
<accession>A0A1B4Z3Z3</accession>
<sequence length="408" mass="46748">MSIDYFADRYRNIAFKYKHILCFLSLLCVAFAVFDGFRGTQYKPYFPFAFLRDLSVFVGGGLGFFIIAKIKIQKSFALLVFLQIFICAYSFFTSFLVSDKAVFVRQLTLGGGIGFWSKMLSMICICFLTYAYIYVSGKKAVEKIFKCFIYCSFLYSLLTIILYLFLPSLYASLPRQWYGRISIGYPTQDVYVLAISLVLLLENILNKTLSILISAVNVSCILMQNTFTGYILIVFVFFIYFIRFGFFSKALILSLGFFLLMFIFYIYKNYEVFGNFGVLIKVKADSLILGGTDDPSFYLRLQQIAMMMKSLFSDWIFVLFGYGGIGGFSVESGVYSTLAFSGVLGIIIYVFTILYFLFLSIKNKSFILFSIPSMYILSSFSISPIYLMSTYWTLGFLIAYQSFVDEVK</sequence>
<evidence type="ECO:0000256" key="1">
    <source>
        <dbReference type="SAM" id="Phobius"/>
    </source>
</evidence>
<keyword evidence="1" id="KW-0812">Transmembrane</keyword>
<feature type="transmembrane region" description="Helical" evidence="1">
    <location>
        <begin position="334"/>
        <end position="359"/>
    </location>
</feature>
<feature type="transmembrane region" description="Helical" evidence="1">
    <location>
        <begin position="49"/>
        <end position="68"/>
    </location>
</feature>
<gene>
    <name evidence="2" type="primary">wzy_K3</name>
</gene>
<feature type="transmembrane region" description="Helical" evidence="1">
    <location>
        <begin position="366"/>
        <end position="387"/>
    </location>
</feature>
<reference evidence="2" key="1">
    <citation type="submission" date="2016-08" db="EMBL/GenBank/DDBJ databases">
        <title>Exopolysaccharides genotypes of tissue-invasive Klebsiella pneumoniae strains.</title>
        <authorList>
            <person name="Fang C.T."/>
            <person name="Cheong C.M."/>
            <person name="Shih Y.J."/>
            <person name="Hsieh W.C."/>
            <person name="Yi W.C."/>
        </authorList>
    </citation>
    <scope>NUCLEOTIDE SEQUENCE</scope>
    <source>
        <strain evidence="2">C5046</strain>
    </source>
</reference>
<proteinExistence type="predicted"/>
<feature type="transmembrane region" description="Helical" evidence="1">
    <location>
        <begin position="115"/>
        <end position="135"/>
    </location>
</feature>
<feature type="transmembrane region" description="Helical" evidence="1">
    <location>
        <begin position="310"/>
        <end position="328"/>
    </location>
</feature>
<dbReference type="EMBL" id="LC176888">
    <property type="protein sequence ID" value="BAV54141.1"/>
    <property type="molecule type" value="Genomic_DNA"/>
</dbReference>
<feature type="transmembrane region" description="Helical" evidence="1">
    <location>
        <begin position="250"/>
        <end position="267"/>
    </location>
</feature>
<organism evidence="2">
    <name type="scientific">Klebsiella pneumoniae</name>
    <dbReference type="NCBI Taxonomy" id="573"/>
    <lineage>
        <taxon>Bacteria</taxon>
        <taxon>Pseudomonadati</taxon>
        <taxon>Pseudomonadota</taxon>
        <taxon>Gammaproteobacteria</taxon>
        <taxon>Enterobacterales</taxon>
        <taxon>Enterobacteriaceae</taxon>
        <taxon>Klebsiella/Raoultella group</taxon>
        <taxon>Klebsiella</taxon>
        <taxon>Klebsiella pneumoniae complex</taxon>
    </lineage>
</organism>
<keyword evidence="1" id="KW-0472">Membrane</keyword>